<sequence>MTRLLNKAVTVFLLALIDAYKLFISPYLGRNCRFEPGCSTYAIMAIKGHGPVRGGWLALKRILRCHPWSKGGCDLPPEAHRH</sequence>
<evidence type="ECO:0000313" key="2">
    <source>
        <dbReference type="EMBL" id="OAJ68346.1"/>
    </source>
</evidence>
<organism evidence="2">
    <name type="scientific">Gluconobacter cerinus</name>
    <dbReference type="NCBI Taxonomy" id="38307"/>
    <lineage>
        <taxon>Bacteria</taxon>
        <taxon>Pseudomonadati</taxon>
        <taxon>Pseudomonadota</taxon>
        <taxon>Alphaproteobacteria</taxon>
        <taxon>Acetobacterales</taxon>
        <taxon>Acetobacteraceae</taxon>
        <taxon>Gluconobacter</taxon>
    </lineage>
</organism>
<dbReference type="PANTHER" id="PTHR33383">
    <property type="entry name" value="MEMBRANE PROTEIN INSERTION EFFICIENCY FACTOR-RELATED"/>
    <property type="match status" value="1"/>
</dbReference>
<dbReference type="GeneID" id="89649340"/>
<protein>
    <recommendedName>
        <fullName evidence="1">Putative membrane protein insertion efficiency factor</fullName>
    </recommendedName>
</protein>
<dbReference type="Pfam" id="PF01809">
    <property type="entry name" value="YidD"/>
    <property type="match status" value="1"/>
</dbReference>
<dbReference type="RefSeq" id="WP_064273914.1">
    <property type="nucleotide sequence ID" value="NZ_JAERLN010000001.1"/>
</dbReference>
<dbReference type="PANTHER" id="PTHR33383:SF1">
    <property type="entry name" value="MEMBRANE PROTEIN INSERTION EFFICIENCY FACTOR-RELATED"/>
    <property type="match status" value="1"/>
</dbReference>
<dbReference type="Proteomes" id="UP000077786">
    <property type="component" value="Unassembled WGS sequence"/>
</dbReference>
<reference evidence="2" key="1">
    <citation type="submission" date="2016-03" db="EMBL/GenBank/DDBJ databases">
        <title>Draft genome sequence of Gluconobacter cerinus strain CECT 9110.</title>
        <authorList>
            <person name="Sainz F."/>
            <person name="Mas A."/>
            <person name="Torija M.J."/>
        </authorList>
    </citation>
    <scope>NUCLEOTIDE SEQUENCE [LARGE SCALE GENOMIC DNA]</scope>
    <source>
        <strain evidence="2">CECT 9110</strain>
    </source>
</reference>
<dbReference type="AlphaFoldDB" id="A0A1B6VMB1"/>
<evidence type="ECO:0000256" key="1">
    <source>
        <dbReference type="HAMAP-Rule" id="MF_00386"/>
    </source>
</evidence>
<comment type="similarity">
    <text evidence="1">Belongs to the UPF0161 family.</text>
</comment>
<dbReference type="InterPro" id="IPR002696">
    <property type="entry name" value="Membr_insert_effic_factor_YidD"/>
</dbReference>
<dbReference type="GO" id="GO:0005886">
    <property type="term" value="C:plasma membrane"/>
    <property type="evidence" value="ECO:0007669"/>
    <property type="project" value="UniProtKB-SubCell"/>
</dbReference>
<comment type="subcellular location">
    <subcellularLocation>
        <location evidence="1">Cell membrane</location>
        <topology evidence="1">Peripheral membrane protein</topology>
        <orientation evidence="1">Cytoplasmic side</orientation>
    </subcellularLocation>
</comment>
<dbReference type="PATRIC" id="fig|38307.3.peg.1082"/>
<keyword evidence="1" id="KW-1003">Cell membrane</keyword>
<keyword evidence="1" id="KW-0472">Membrane</keyword>
<comment type="caution">
    <text evidence="2">The sequence shown here is derived from an EMBL/GenBank/DDBJ whole genome shotgun (WGS) entry which is preliminary data.</text>
</comment>
<dbReference type="NCBIfam" id="TIGR00278">
    <property type="entry name" value="membrane protein insertion efficiency factor YidD"/>
    <property type="match status" value="1"/>
</dbReference>
<dbReference type="SMART" id="SM01234">
    <property type="entry name" value="Haemolytic"/>
    <property type="match status" value="1"/>
</dbReference>
<dbReference type="EMBL" id="LUTU01000005">
    <property type="protein sequence ID" value="OAJ68346.1"/>
    <property type="molecule type" value="Genomic_DNA"/>
</dbReference>
<accession>A0A1B6VMB1</accession>
<comment type="function">
    <text evidence="1">Could be involved in insertion of integral membrane proteins into the membrane.</text>
</comment>
<proteinExistence type="inferred from homology"/>
<dbReference type="HAMAP" id="MF_00386">
    <property type="entry name" value="UPF0161_YidD"/>
    <property type="match status" value="1"/>
</dbReference>
<gene>
    <name evidence="2" type="ORF">A0123_01050</name>
</gene>
<name>A0A1B6VMB1_9PROT</name>
<dbReference type="OrthoDB" id="9801753at2"/>